<keyword evidence="1" id="KW-1133">Transmembrane helix</keyword>
<dbReference type="GO" id="GO:0009002">
    <property type="term" value="F:serine-type D-Ala-D-Ala carboxypeptidase activity"/>
    <property type="evidence" value="ECO:0007669"/>
    <property type="project" value="InterPro"/>
</dbReference>
<dbReference type="EMBL" id="VSSQ01034979">
    <property type="protein sequence ID" value="MPM87076.1"/>
    <property type="molecule type" value="Genomic_DNA"/>
</dbReference>
<evidence type="ECO:0000256" key="1">
    <source>
        <dbReference type="SAM" id="Phobius"/>
    </source>
</evidence>
<reference evidence="2" key="1">
    <citation type="submission" date="2019-08" db="EMBL/GenBank/DDBJ databases">
        <authorList>
            <person name="Kucharzyk K."/>
            <person name="Murdoch R.W."/>
            <person name="Higgins S."/>
            <person name="Loffler F."/>
        </authorList>
    </citation>
    <scope>NUCLEOTIDE SEQUENCE</scope>
</reference>
<dbReference type="GO" id="GO:0006508">
    <property type="term" value="P:proteolysis"/>
    <property type="evidence" value="ECO:0007669"/>
    <property type="project" value="InterPro"/>
</dbReference>
<sequence>MGFADQATNWQRLFNSRTSVSLDRILEAPVSAGEVIGTLTYMPEEDGAAPVEYDLIAARSIERRPAAVPTLEEIIQYTDNDPNPFPRFSLEFAFLVAAPILSVIIVSQVIYKLITRRKKPKFKKNTSYKTRYYR</sequence>
<comment type="caution">
    <text evidence="2">The sequence shown here is derived from an EMBL/GenBank/DDBJ whole genome shotgun (WGS) entry which is preliminary data.</text>
</comment>
<organism evidence="2">
    <name type="scientific">bioreactor metagenome</name>
    <dbReference type="NCBI Taxonomy" id="1076179"/>
    <lineage>
        <taxon>unclassified sequences</taxon>
        <taxon>metagenomes</taxon>
        <taxon>ecological metagenomes</taxon>
    </lineage>
</organism>
<accession>A0A645DCI6</accession>
<protein>
    <submittedName>
        <fullName evidence="2">Uncharacterized protein</fullName>
    </submittedName>
</protein>
<keyword evidence="1" id="KW-0812">Transmembrane</keyword>
<feature type="transmembrane region" description="Helical" evidence="1">
    <location>
        <begin position="92"/>
        <end position="114"/>
    </location>
</feature>
<name>A0A645DCI6_9ZZZZ</name>
<dbReference type="Gene3D" id="2.60.410.10">
    <property type="entry name" value="D-Ala-D-Ala carboxypeptidase, C-terminal domain"/>
    <property type="match status" value="1"/>
</dbReference>
<proteinExistence type="predicted"/>
<dbReference type="InterPro" id="IPR015956">
    <property type="entry name" value="Peniciliin-bd_prot_C_sf"/>
</dbReference>
<dbReference type="AlphaFoldDB" id="A0A645DCI6"/>
<dbReference type="InterPro" id="IPR037167">
    <property type="entry name" value="Peptidase_S11_C_sf"/>
</dbReference>
<evidence type="ECO:0000313" key="2">
    <source>
        <dbReference type="EMBL" id="MPM87076.1"/>
    </source>
</evidence>
<gene>
    <name evidence="2" type="ORF">SDC9_134169</name>
</gene>
<keyword evidence="1" id="KW-0472">Membrane</keyword>
<dbReference type="SUPFAM" id="SSF69189">
    <property type="entry name" value="Penicillin-binding protein associated domain"/>
    <property type="match status" value="1"/>
</dbReference>